<evidence type="ECO:0000313" key="4">
    <source>
        <dbReference type="Proteomes" id="UP000001940"/>
    </source>
</evidence>
<sequence>MSAPSNKTTSWWSDTKHVFHTCTKGYEAKMINVVGYSILQVLLDLTVLQLMLRFSITSYRLDSKDLNSINLDQEIEPTADNIKLVALFFLTTITGAVIAVYRHAFGAALLVLTQVVMCFGVFNLFSKPMIIVTLEKFGSEENFLESQFLLGFYNCLVTFACCLVYFLPTVLGIWFMYCTVIVMLVFMGFKIYEEQDANIVTSSQANVSTSSSDRSTPAETDYFSDNSSI</sequence>
<feature type="transmembrane region" description="Helical" evidence="2">
    <location>
        <begin position="84"/>
        <end position="101"/>
    </location>
</feature>
<keyword evidence="4" id="KW-1185">Reference proteome</keyword>
<keyword evidence="2" id="KW-1133">Transmembrane helix</keyword>
<dbReference type="AGR" id="WB:WBGene00044563"/>
<evidence type="ECO:0000256" key="2">
    <source>
        <dbReference type="SAM" id="Phobius"/>
    </source>
</evidence>
<evidence type="ECO:0000313" key="5">
    <source>
        <dbReference type="WormBase" id="T26C11.8"/>
    </source>
</evidence>
<keyword evidence="2" id="KW-0812">Transmembrane</keyword>
<dbReference type="eggNOG" id="ENOG502TJ6P">
    <property type="taxonomic scope" value="Eukaryota"/>
</dbReference>
<evidence type="ECO:0000256" key="1">
    <source>
        <dbReference type="SAM" id="MobiDB-lite"/>
    </source>
</evidence>
<dbReference type="InParanoid" id="Q4PIV8"/>
<reference evidence="3 4" key="1">
    <citation type="journal article" date="1998" name="Science">
        <title>Genome sequence of the nematode C. elegans: a platform for investigating biology.</title>
        <authorList>
            <consortium name="The C. elegans sequencing consortium"/>
            <person name="Sulson J.E."/>
            <person name="Waterston R."/>
        </authorList>
    </citation>
    <scope>NUCLEOTIDE SEQUENCE [LARGE SCALE GENOMIC DNA]</scope>
    <source>
        <strain evidence="3 4">Bristol N2</strain>
    </source>
</reference>
<dbReference type="AlphaFoldDB" id="Q4PIV8"/>
<proteinExistence type="predicted"/>
<dbReference type="EMBL" id="BX284606">
    <property type="protein sequence ID" value="CCD64530.2"/>
    <property type="molecule type" value="Genomic_DNA"/>
</dbReference>
<dbReference type="OrthoDB" id="10518370at2759"/>
<dbReference type="Proteomes" id="UP000001940">
    <property type="component" value="Chromosome X"/>
</dbReference>
<accession>Q4PIV8</accession>
<dbReference type="HOGENOM" id="CLU_1107936_0_0_1"/>
<dbReference type="UCSC" id="T26C11.8">
    <property type="organism name" value="c. elegans"/>
</dbReference>
<dbReference type="Bgee" id="WBGene00044563">
    <property type="expression patterns" value="Expressed in embryo and 1 other cell type or tissue"/>
</dbReference>
<dbReference type="FunCoup" id="Q4PIV8">
    <property type="interactions" value="262"/>
</dbReference>
<dbReference type="WormBase" id="T26C11.8">
    <property type="protein sequence ID" value="CE53660"/>
    <property type="gene ID" value="WBGene00044563"/>
</dbReference>
<dbReference type="SMR" id="Q4PIV8"/>
<organism evidence="3 4">
    <name type="scientific">Caenorhabditis elegans</name>
    <dbReference type="NCBI Taxonomy" id="6239"/>
    <lineage>
        <taxon>Eukaryota</taxon>
        <taxon>Metazoa</taxon>
        <taxon>Ecdysozoa</taxon>
        <taxon>Nematoda</taxon>
        <taxon>Chromadorea</taxon>
        <taxon>Rhabditida</taxon>
        <taxon>Rhabditina</taxon>
        <taxon>Rhabditomorpha</taxon>
        <taxon>Rhabditoidea</taxon>
        <taxon>Rhabditidae</taxon>
        <taxon>Peloderinae</taxon>
        <taxon>Caenorhabditis</taxon>
    </lineage>
</organism>
<feature type="compositionally biased region" description="Polar residues" evidence="1">
    <location>
        <begin position="213"/>
        <end position="229"/>
    </location>
</feature>
<keyword evidence="2" id="KW-0472">Membrane</keyword>
<name>Q4PIV8_CAEEL</name>
<evidence type="ECO:0000313" key="3">
    <source>
        <dbReference type="EMBL" id="CCD64530.2"/>
    </source>
</evidence>
<feature type="transmembrane region" description="Helical" evidence="2">
    <location>
        <begin position="147"/>
        <end position="167"/>
    </location>
</feature>
<feature type="transmembrane region" description="Helical" evidence="2">
    <location>
        <begin position="107"/>
        <end position="126"/>
    </location>
</feature>
<feature type="region of interest" description="Disordered" evidence="1">
    <location>
        <begin position="207"/>
        <end position="229"/>
    </location>
</feature>
<feature type="transmembrane region" description="Helical" evidence="2">
    <location>
        <begin position="173"/>
        <end position="192"/>
    </location>
</feature>
<gene>
    <name evidence="3" type="ORF">CELE_T26C11.8</name>
    <name evidence="3 5" type="ORF">T26C11.8</name>
</gene>
<protein>
    <submittedName>
        <fullName evidence="3">XK-related protein</fullName>
    </submittedName>
</protein>